<protein>
    <submittedName>
        <fullName evidence="2">Uncharacterized protein</fullName>
    </submittedName>
</protein>
<name>A0A9W4WCJ9_9PEZI</name>
<reference evidence="2" key="1">
    <citation type="submission" date="2022-08" db="EMBL/GenBank/DDBJ databases">
        <authorList>
            <person name="Giroux E."/>
            <person name="Giroux E."/>
        </authorList>
    </citation>
    <scope>NUCLEOTIDE SEQUENCE</scope>
    <source>
        <strain evidence="2">H1091258</strain>
    </source>
</reference>
<dbReference type="AlphaFoldDB" id="A0A9W4WCJ9"/>
<proteinExistence type="predicted"/>
<evidence type="ECO:0000313" key="3">
    <source>
        <dbReference type="Proteomes" id="UP001152533"/>
    </source>
</evidence>
<dbReference type="EMBL" id="CAMGZC010000967">
    <property type="protein sequence ID" value="CAI0650938.1"/>
    <property type="molecule type" value="Genomic_DNA"/>
</dbReference>
<feature type="transmembrane region" description="Helical" evidence="1">
    <location>
        <begin position="57"/>
        <end position="78"/>
    </location>
</feature>
<keyword evidence="1" id="KW-1133">Transmembrane helix</keyword>
<dbReference type="Proteomes" id="UP001152533">
    <property type="component" value="Unassembled WGS sequence"/>
</dbReference>
<sequence>MGSYGCAEGVVELVNKREQSYKSEFSSSANTKTLSTYNSTAIHAKVVEGFILMERKLPFVVAYIYICPIECYVALIHIM</sequence>
<keyword evidence="1" id="KW-0812">Transmembrane</keyword>
<comment type="caution">
    <text evidence="2">The sequence shown here is derived from an EMBL/GenBank/DDBJ whole genome shotgun (WGS) entry which is preliminary data.</text>
</comment>
<organism evidence="2 3">
    <name type="scientific">Colletotrichum noveboracense</name>
    <dbReference type="NCBI Taxonomy" id="2664923"/>
    <lineage>
        <taxon>Eukaryota</taxon>
        <taxon>Fungi</taxon>
        <taxon>Dikarya</taxon>
        <taxon>Ascomycota</taxon>
        <taxon>Pezizomycotina</taxon>
        <taxon>Sordariomycetes</taxon>
        <taxon>Hypocreomycetidae</taxon>
        <taxon>Glomerellales</taxon>
        <taxon>Glomerellaceae</taxon>
        <taxon>Colletotrichum</taxon>
        <taxon>Colletotrichum gloeosporioides species complex</taxon>
    </lineage>
</organism>
<gene>
    <name evidence="2" type="ORF">CGXH109_LOCUS101111</name>
</gene>
<keyword evidence="1" id="KW-0472">Membrane</keyword>
<keyword evidence="3" id="KW-1185">Reference proteome</keyword>
<evidence type="ECO:0000256" key="1">
    <source>
        <dbReference type="SAM" id="Phobius"/>
    </source>
</evidence>
<accession>A0A9W4WCJ9</accession>
<evidence type="ECO:0000313" key="2">
    <source>
        <dbReference type="EMBL" id="CAI0650938.1"/>
    </source>
</evidence>